<gene>
    <name evidence="1" type="ORF">TVY486_1104830</name>
</gene>
<reference evidence="1" key="1">
    <citation type="journal article" date="2012" name="Proc. Natl. Acad. Sci. U.S.A.">
        <title>Antigenic diversity is generated by distinct evolutionary mechanisms in African trypanosome species.</title>
        <authorList>
            <person name="Jackson A.P."/>
            <person name="Berry A."/>
            <person name="Aslett M."/>
            <person name="Allison H.C."/>
            <person name="Burton P."/>
            <person name="Vavrova-Anderson J."/>
            <person name="Brown R."/>
            <person name="Browne H."/>
            <person name="Corton N."/>
            <person name="Hauser H."/>
            <person name="Gamble J."/>
            <person name="Gilderthorp R."/>
            <person name="Marcello L."/>
            <person name="McQuillan J."/>
            <person name="Otto T.D."/>
            <person name="Quail M.A."/>
            <person name="Sanders M.J."/>
            <person name="van Tonder A."/>
            <person name="Ginger M.L."/>
            <person name="Field M.C."/>
            <person name="Barry J.D."/>
            <person name="Hertz-Fowler C."/>
            <person name="Berriman M."/>
        </authorList>
    </citation>
    <scope>NUCLEOTIDE SEQUENCE</scope>
    <source>
        <strain evidence="1">Y486</strain>
    </source>
</reference>
<protein>
    <submittedName>
        <fullName evidence="1">Uncharacterized protein</fullName>
    </submittedName>
</protein>
<sequence>MCKAAPLLANGTRCCFWSAHRTWPFRFNFKRVANICPLRFASLLGAAPVLWNDNFLSSSSGARRFSSPAPTAWSFPPICLKAPRASFDSQLAAARCCHRSCSHFPHHPFSFRAFAESWKRIREASFHLEGRKPHLPLGTWLLLTRGPVTRHEVLACPPKVKFTF</sequence>
<evidence type="ECO:0000313" key="1">
    <source>
        <dbReference type="EMBL" id="CCC52999.1"/>
    </source>
</evidence>
<proteinExistence type="predicted"/>
<dbReference type="VEuPathDB" id="TriTrypDB:TvY486_1104830"/>
<name>G0UB12_TRYVY</name>
<accession>G0UB12</accession>
<dbReference type="EMBL" id="HE573027">
    <property type="protein sequence ID" value="CCC52999.1"/>
    <property type="molecule type" value="Genomic_DNA"/>
</dbReference>
<organism evidence="1">
    <name type="scientific">Trypanosoma vivax (strain Y486)</name>
    <dbReference type="NCBI Taxonomy" id="1055687"/>
    <lineage>
        <taxon>Eukaryota</taxon>
        <taxon>Discoba</taxon>
        <taxon>Euglenozoa</taxon>
        <taxon>Kinetoplastea</taxon>
        <taxon>Metakinetoplastina</taxon>
        <taxon>Trypanosomatida</taxon>
        <taxon>Trypanosomatidae</taxon>
        <taxon>Trypanosoma</taxon>
        <taxon>Duttonella</taxon>
    </lineage>
</organism>
<dbReference type="AlphaFoldDB" id="G0UB12"/>